<dbReference type="RefSeq" id="WP_077464622.1">
    <property type="nucleotide sequence ID" value="NZ_MLAA01000056.1"/>
</dbReference>
<dbReference type="PIRSF" id="PIRSF006287">
    <property type="entry name" value="UCP006287"/>
    <property type="match status" value="1"/>
</dbReference>
<dbReference type="Proteomes" id="UP000188820">
    <property type="component" value="Unassembled WGS sequence"/>
</dbReference>
<evidence type="ECO:0000313" key="3">
    <source>
        <dbReference type="Proteomes" id="UP000188820"/>
    </source>
</evidence>
<reference evidence="2 3" key="1">
    <citation type="submission" date="2016-10" db="EMBL/GenBank/DDBJ databases">
        <title>Rodentibacter gen. nov. and new species.</title>
        <authorList>
            <person name="Christensen H."/>
        </authorList>
    </citation>
    <scope>NUCLEOTIDE SEQUENCE [LARGE SCALE GENOMIC DNA]</scope>
    <source>
        <strain evidence="2 3">1998236014</strain>
    </source>
</reference>
<protein>
    <submittedName>
        <fullName evidence="2">Uncharacterized protein</fullName>
    </submittedName>
</protein>
<dbReference type="Pfam" id="PF06062">
    <property type="entry name" value="UPF0231"/>
    <property type="match status" value="1"/>
</dbReference>
<comment type="similarity">
    <text evidence="1">Belongs to the UPF0231 family.</text>
</comment>
<dbReference type="InterPro" id="IPR008249">
    <property type="entry name" value="UPF0231"/>
</dbReference>
<sequence>MDFQFTRYQDNITAKCSMEHIALANWFNSEVRSNSALFSTALSAVNQCSQQSEIQLIGCEYTLSINTDEVLVRANNLSIESPNAIMEQDFHYYDAESISLCGTDDFIRFLNAYFELIA</sequence>
<name>A0ABX3KVB1_9PAST</name>
<evidence type="ECO:0000256" key="1">
    <source>
        <dbReference type="ARBA" id="ARBA00005367"/>
    </source>
</evidence>
<comment type="caution">
    <text evidence="2">The sequence shown here is derived from an EMBL/GenBank/DDBJ whole genome shotgun (WGS) entry which is preliminary data.</text>
</comment>
<organism evidence="2 3">
    <name type="scientific">Rodentibacter caecimuris</name>
    <dbReference type="NCBI Taxonomy" id="1796644"/>
    <lineage>
        <taxon>Bacteria</taxon>
        <taxon>Pseudomonadati</taxon>
        <taxon>Pseudomonadota</taxon>
        <taxon>Gammaproteobacteria</taxon>
        <taxon>Pasteurellales</taxon>
        <taxon>Pasteurellaceae</taxon>
        <taxon>Rodentibacter</taxon>
    </lineage>
</organism>
<gene>
    <name evidence="2" type="ORF">BKG89_10380</name>
</gene>
<keyword evidence="3" id="KW-1185">Reference proteome</keyword>
<proteinExistence type="inferred from homology"/>
<accession>A0ABX3KVB1</accession>
<dbReference type="EMBL" id="MLAA01000056">
    <property type="protein sequence ID" value="OOF66501.1"/>
    <property type="molecule type" value="Genomic_DNA"/>
</dbReference>
<evidence type="ECO:0000313" key="2">
    <source>
        <dbReference type="EMBL" id="OOF66501.1"/>
    </source>
</evidence>
<dbReference type="NCBIfam" id="NF003575">
    <property type="entry name" value="PRK05248.1-2"/>
    <property type="match status" value="1"/>
</dbReference>